<evidence type="ECO:0000256" key="5">
    <source>
        <dbReference type="SAM" id="Phobius"/>
    </source>
</evidence>
<feature type="transmembrane region" description="Helical" evidence="5">
    <location>
        <begin position="182"/>
        <end position="201"/>
    </location>
</feature>
<feature type="transmembrane region" description="Helical" evidence="5">
    <location>
        <begin position="736"/>
        <end position="755"/>
    </location>
</feature>
<dbReference type="InterPro" id="IPR036259">
    <property type="entry name" value="MFS_trans_sf"/>
</dbReference>
<dbReference type="EMBL" id="CAJNOH010000006">
    <property type="protein sequence ID" value="CAF0734759.1"/>
    <property type="molecule type" value="Genomic_DNA"/>
</dbReference>
<feature type="transmembrane region" description="Helical" evidence="5">
    <location>
        <begin position="761"/>
        <end position="784"/>
    </location>
</feature>
<gene>
    <name evidence="7" type="ORF">JXQ802_LOCUS39607</name>
    <name evidence="6" type="ORF">PYM288_LOCUS1190</name>
</gene>
<feature type="transmembrane region" description="Helical" evidence="5">
    <location>
        <begin position="660"/>
        <end position="682"/>
    </location>
</feature>
<accession>A0A815SAU4</accession>
<feature type="region of interest" description="Disordered" evidence="4">
    <location>
        <begin position="423"/>
        <end position="445"/>
    </location>
</feature>
<protein>
    <submittedName>
        <fullName evidence="7">Uncharacterized protein</fullName>
    </submittedName>
</protein>
<keyword evidence="3 5" id="KW-0472">Membrane</keyword>
<dbReference type="PANTHER" id="PTHR23121:SF9">
    <property type="entry name" value="SODIUM-DEPENDENT GLUCOSE TRANSPORTER 1"/>
    <property type="match status" value="1"/>
</dbReference>
<name>A0A815SAU4_9BILA</name>
<feature type="transmembrane region" description="Helical" evidence="5">
    <location>
        <begin position="60"/>
        <end position="81"/>
    </location>
</feature>
<feature type="transmembrane region" description="Helical" evidence="5">
    <location>
        <begin position="510"/>
        <end position="529"/>
    </location>
</feature>
<dbReference type="Proteomes" id="UP000663854">
    <property type="component" value="Unassembled WGS sequence"/>
</dbReference>
<feature type="transmembrane region" description="Helical" evidence="5">
    <location>
        <begin position="702"/>
        <end position="724"/>
    </location>
</feature>
<keyword evidence="1 5" id="KW-0812">Transmembrane</keyword>
<feature type="transmembrane region" description="Helical" evidence="5">
    <location>
        <begin position="148"/>
        <end position="170"/>
    </location>
</feature>
<keyword evidence="8" id="KW-1185">Reference proteome</keyword>
<evidence type="ECO:0000313" key="7">
    <source>
        <dbReference type="EMBL" id="CAF1486512.1"/>
    </source>
</evidence>
<evidence type="ECO:0000256" key="1">
    <source>
        <dbReference type="ARBA" id="ARBA00022692"/>
    </source>
</evidence>
<keyword evidence="2 5" id="KW-1133">Transmembrane helix</keyword>
<feature type="transmembrane region" description="Helical" evidence="5">
    <location>
        <begin position="578"/>
        <end position="603"/>
    </location>
</feature>
<evidence type="ECO:0000256" key="4">
    <source>
        <dbReference type="SAM" id="MobiDB-lite"/>
    </source>
</evidence>
<organism evidence="7 8">
    <name type="scientific">Rotaria sordida</name>
    <dbReference type="NCBI Taxonomy" id="392033"/>
    <lineage>
        <taxon>Eukaryota</taxon>
        <taxon>Metazoa</taxon>
        <taxon>Spiralia</taxon>
        <taxon>Gnathifera</taxon>
        <taxon>Rotifera</taxon>
        <taxon>Eurotatoria</taxon>
        <taxon>Bdelloidea</taxon>
        <taxon>Philodinida</taxon>
        <taxon>Philodinidae</taxon>
        <taxon>Rotaria</taxon>
    </lineage>
</organism>
<sequence>MMHEDVDNDEEEVILDRRTLIHQPNNSNSLSNSGPILLGVNRFNIKVYDDPIKLSRAKTILLAVTCISIGMFTGLLGPTFQFLSQHMSSELSAVTWLISMKAIGFLIGSFLSAYLYAWFNVCCLLGLSCLAISFGVCSLPLITDLATFYLTSLILGIGLGISYNGIDALYNRLWTRSSLVSIRWLHLLVAFGALLSTSMLFPSNISIKNDISSATTMTPSFRPRRAIANEVADLLAAMSPPANEDMLFNATNAFNLSNDTYTTSESFSIGTSTTTKLILKPSVVETDALKQSLVAKPIPGTDQSNVKLPCMKLYCCYNYNNINQNETIRNNPFTCQENNDNPSDDCKNIFSLCKNSTSQICLVDKTNVSCRIDLICENEQKSDCSIQSINAAINASTSTIATTVIPTSTIITTTILSTTTPNVPTESTTLLPSTSTSTSTTTPTTTITTTTVATTTAILETTSKNTISSTSITTHRNKPSMAESDKDDLSKNLFFVKIHSFFNSITSINLIYLLIALLFFLLGIIYSTLAMRGEGINTSSTKSINLNPLSLLFGNSHRTINNSNKSISLLSDSSSLKFVLLLIVFYFIMIGIESSCIYLTYLFGIELKFQSYQCLIIQFLFIFGLVLGRLIDILMNYGCFLFNTRITNRTKKQSDKFHLISIKFCILIRLILLLLICSTLSFSHLFQDNSTTTSSIPSIRMFYFIFFFIGLLIASLPTLILYWIERDLSLNDSLKRFILITITISEIIVPSFLFYTIKHVVLSYVFYLFIGSCLLLILFMFILYTSKKWQRKQLYRILPTSMEMDEINIENHSDDDNNDEYYLNNGRMNFNETKINLDNERIKGLKGH</sequence>
<comment type="caution">
    <text evidence="7">The sequence shown here is derived from an EMBL/GenBank/DDBJ whole genome shotgun (WGS) entry which is preliminary data.</text>
</comment>
<evidence type="ECO:0000313" key="6">
    <source>
        <dbReference type="EMBL" id="CAF0734759.1"/>
    </source>
</evidence>
<evidence type="ECO:0000313" key="8">
    <source>
        <dbReference type="Proteomes" id="UP000663870"/>
    </source>
</evidence>
<dbReference type="SUPFAM" id="SSF103473">
    <property type="entry name" value="MFS general substrate transporter"/>
    <property type="match status" value="1"/>
</dbReference>
<evidence type="ECO:0000256" key="2">
    <source>
        <dbReference type="ARBA" id="ARBA00022989"/>
    </source>
</evidence>
<proteinExistence type="predicted"/>
<evidence type="ECO:0000256" key="3">
    <source>
        <dbReference type="ARBA" id="ARBA00023136"/>
    </source>
</evidence>
<dbReference type="EMBL" id="CAJNOL010002305">
    <property type="protein sequence ID" value="CAF1486512.1"/>
    <property type="molecule type" value="Genomic_DNA"/>
</dbReference>
<dbReference type="PANTHER" id="PTHR23121">
    <property type="entry name" value="SODIUM-DEPENDENT GLUCOSE TRANSPORTER 1"/>
    <property type="match status" value="1"/>
</dbReference>
<feature type="transmembrane region" description="Helical" evidence="5">
    <location>
        <begin position="123"/>
        <end position="142"/>
    </location>
</feature>
<dbReference type="AlphaFoldDB" id="A0A815SAU4"/>
<feature type="transmembrane region" description="Helical" evidence="5">
    <location>
        <begin position="615"/>
        <end position="639"/>
    </location>
</feature>
<feature type="transmembrane region" description="Helical" evidence="5">
    <location>
        <begin position="93"/>
        <end position="116"/>
    </location>
</feature>
<dbReference type="Proteomes" id="UP000663870">
    <property type="component" value="Unassembled WGS sequence"/>
</dbReference>
<reference evidence="7" key="1">
    <citation type="submission" date="2021-02" db="EMBL/GenBank/DDBJ databases">
        <authorList>
            <person name="Nowell W R."/>
        </authorList>
    </citation>
    <scope>NUCLEOTIDE SEQUENCE</scope>
</reference>